<dbReference type="Proteomes" id="UP000256977">
    <property type="component" value="Unassembled WGS sequence"/>
</dbReference>
<evidence type="ECO:0000256" key="7">
    <source>
        <dbReference type="SAM" id="Phobius"/>
    </source>
</evidence>
<dbReference type="PROSITE" id="PS50928">
    <property type="entry name" value="ABC_TM1"/>
    <property type="match status" value="1"/>
</dbReference>
<name>A0A3D9IS41_9BACL</name>
<evidence type="ECO:0000256" key="2">
    <source>
        <dbReference type="ARBA" id="ARBA00022448"/>
    </source>
</evidence>
<keyword evidence="2" id="KW-0813">Transport</keyword>
<keyword evidence="3" id="KW-1003">Cell membrane</keyword>
<feature type="transmembrane region" description="Helical" evidence="7">
    <location>
        <begin position="20"/>
        <end position="42"/>
    </location>
</feature>
<evidence type="ECO:0000256" key="3">
    <source>
        <dbReference type="ARBA" id="ARBA00022475"/>
    </source>
</evidence>
<feature type="transmembrane region" description="Helical" evidence="7">
    <location>
        <begin position="263"/>
        <end position="283"/>
    </location>
</feature>
<dbReference type="GO" id="GO:0055085">
    <property type="term" value="P:transmembrane transport"/>
    <property type="evidence" value="ECO:0007669"/>
    <property type="project" value="InterPro"/>
</dbReference>
<dbReference type="InterPro" id="IPR000515">
    <property type="entry name" value="MetI-like"/>
</dbReference>
<evidence type="ECO:0000313" key="10">
    <source>
        <dbReference type="Proteomes" id="UP000256977"/>
    </source>
</evidence>
<evidence type="ECO:0000256" key="6">
    <source>
        <dbReference type="ARBA" id="ARBA00023136"/>
    </source>
</evidence>
<organism evidence="9 10">
    <name type="scientific">Cohnella phaseoli</name>
    <dbReference type="NCBI Taxonomy" id="456490"/>
    <lineage>
        <taxon>Bacteria</taxon>
        <taxon>Bacillati</taxon>
        <taxon>Bacillota</taxon>
        <taxon>Bacilli</taxon>
        <taxon>Bacillales</taxon>
        <taxon>Paenibacillaceae</taxon>
        <taxon>Cohnella</taxon>
    </lineage>
</organism>
<dbReference type="PROSITE" id="PS51257">
    <property type="entry name" value="PROKAR_LIPOPROTEIN"/>
    <property type="match status" value="1"/>
</dbReference>
<comment type="subcellular location">
    <subcellularLocation>
        <location evidence="1">Cell membrane</location>
        <topology evidence="1">Multi-pass membrane protein</topology>
    </subcellularLocation>
</comment>
<evidence type="ECO:0000313" key="9">
    <source>
        <dbReference type="EMBL" id="RED64505.1"/>
    </source>
</evidence>
<dbReference type="SUPFAM" id="SSF161098">
    <property type="entry name" value="MetI-like"/>
    <property type="match status" value="1"/>
</dbReference>
<feature type="transmembrane region" description="Helical" evidence="7">
    <location>
        <begin position="112"/>
        <end position="131"/>
    </location>
</feature>
<dbReference type="CDD" id="cd06261">
    <property type="entry name" value="TM_PBP2"/>
    <property type="match status" value="1"/>
</dbReference>
<keyword evidence="4 7" id="KW-0812">Transmembrane</keyword>
<feature type="transmembrane region" description="Helical" evidence="7">
    <location>
        <begin position="77"/>
        <end position="100"/>
    </location>
</feature>
<accession>A0A3D9IS41</accession>
<dbReference type="Gene3D" id="1.10.3720.10">
    <property type="entry name" value="MetI-like"/>
    <property type="match status" value="1"/>
</dbReference>
<dbReference type="PANTHER" id="PTHR43744:SF9">
    <property type="entry name" value="POLYGALACTURONAN_RHAMNOGALACTURONAN TRANSPORT SYSTEM PERMEASE PROTEIN YTCP"/>
    <property type="match status" value="1"/>
</dbReference>
<dbReference type="InterPro" id="IPR035906">
    <property type="entry name" value="MetI-like_sf"/>
</dbReference>
<evidence type="ECO:0000256" key="4">
    <source>
        <dbReference type="ARBA" id="ARBA00022692"/>
    </source>
</evidence>
<dbReference type="GO" id="GO:0005886">
    <property type="term" value="C:plasma membrane"/>
    <property type="evidence" value="ECO:0007669"/>
    <property type="project" value="UniProtKB-SubCell"/>
</dbReference>
<reference evidence="9 10" key="1">
    <citation type="submission" date="2018-07" db="EMBL/GenBank/DDBJ databases">
        <title>Genomic Encyclopedia of Type Strains, Phase III (KMG-III): the genomes of soil and plant-associated and newly described type strains.</title>
        <authorList>
            <person name="Whitman W."/>
        </authorList>
    </citation>
    <scope>NUCLEOTIDE SEQUENCE [LARGE SCALE GENOMIC DNA]</scope>
    <source>
        <strain evidence="9 10">CECT 7287</strain>
    </source>
</reference>
<protein>
    <submittedName>
        <fullName evidence="9">Carbohydrate ABC transporter membrane protein 2 (CUT1 family)</fullName>
    </submittedName>
</protein>
<dbReference type="AlphaFoldDB" id="A0A3D9IS41"/>
<evidence type="ECO:0000256" key="5">
    <source>
        <dbReference type="ARBA" id="ARBA00022989"/>
    </source>
</evidence>
<keyword evidence="6 7" id="KW-0472">Membrane</keyword>
<keyword evidence="10" id="KW-1185">Reference proteome</keyword>
<comment type="caution">
    <text evidence="9">The sequence shown here is derived from an EMBL/GenBank/DDBJ whole genome shotgun (WGS) entry which is preliminary data.</text>
</comment>
<dbReference type="PANTHER" id="PTHR43744">
    <property type="entry name" value="ABC TRANSPORTER PERMEASE PROTEIN MG189-RELATED-RELATED"/>
    <property type="match status" value="1"/>
</dbReference>
<evidence type="ECO:0000256" key="1">
    <source>
        <dbReference type="ARBA" id="ARBA00004651"/>
    </source>
</evidence>
<sequence>MKSNVIRTRLWDVSFSISNYFLLSLITFACIYPFYYIFIYSLSDPIAAGGGLVFWPKGLNFDNYRRLLELPNISSSFVVSVLRTVIGTILTVFCCTLFAYIVTKRELPFRKFIYRFVVITLYLNAGLIPWYLTMKSLGLKNNFLLYVIPGAIVGFYVILIKTFIEQLPAALEESAMIDGAGYFTIFIKIIFFLSLPIIATIAVFAAVTQWNTWQDNFFLVSDPKLQTVQMVLYNYLNQVQSIANMTIQELNRGEAARQITPQAVRMTMTMIVTIPILFVYPFLQRYFVKGLMLGAVKG</sequence>
<keyword evidence="5 7" id="KW-1133">Transmembrane helix</keyword>
<evidence type="ECO:0000259" key="8">
    <source>
        <dbReference type="PROSITE" id="PS50928"/>
    </source>
</evidence>
<gene>
    <name evidence="9" type="ORF">DFP98_12257</name>
</gene>
<feature type="transmembrane region" description="Helical" evidence="7">
    <location>
        <begin position="185"/>
        <end position="207"/>
    </location>
</feature>
<feature type="domain" description="ABC transmembrane type-1" evidence="8">
    <location>
        <begin position="77"/>
        <end position="283"/>
    </location>
</feature>
<feature type="transmembrane region" description="Helical" evidence="7">
    <location>
        <begin position="143"/>
        <end position="164"/>
    </location>
</feature>
<dbReference type="EMBL" id="QRDZ01000022">
    <property type="protein sequence ID" value="RED64505.1"/>
    <property type="molecule type" value="Genomic_DNA"/>
</dbReference>
<proteinExistence type="predicted"/>